<dbReference type="GO" id="GO:0010557">
    <property type="term" value="P:positive regulation of macromolecule biosynthetic process"/>
    <property type="evidence" value="ECO:0007669"/>
    <property type="project" value="UniProtKB-ARBA"/>
</dbReference>
<dbReference type="CDD" id="cd18003">
    <property type="entry name" value="DEXQc_SRCAP"/>
    <property type="match status" value="1"/>
</dbReference>
<protein>
    <submittedName>
        <fullName evidence="19">Putative chromatin remodeling complex wstf-iswi small subunit</fullName>
    </submittedName>
</protein>
<dbReference type="FunFam" id="3.40.50.300:FF:000529">
    <property type="entry name" value="helicase SRCAP isoform X1"/>
    <property type="match status" value="1"/>
</dbReference>
<dbReference type="PROSITE" id="PS51192">
    <property type="entry name" value="HELICASE_ATP_BIND_1"/>
    <property type="match status" value="1"/>
</dbReference>
<evidence type="ECO:0000256" key="3">
    <source>
        <dbReference type="ARBA" id="ARBA00022553"/>
    </source>
</evidence>
<evidence type="ECO:0000256" key="13">
    <source>
        <dbReference type="SAM" id="Coils"/>
    </source>
</evidence>
<feature type="domain" description="Helicase C-terminal" evidence="17">
    <location>
        <begin position="1484"/>
        <end position="1634"/>
    </location>
</feature>
<keyword evidence="8" id="KW-0156">Chromatin regulator</keyword>
<dbReference type="Pfam" id="PF00271">
    <property type="entry name" value="Helicase_C"/>
    <property type="match status" value="1"/>
</dbReference>
<keyword evidence="6" id="KW-0347">Helicase</keyword>
<dbReference type="GO" id="GO:0003677">
    <property type="term" value="F:DNA binding"/>
    <property type="evidence" value="ECO:0007669"/>
    <property type="project" value="UniProtKB-KW"/>
</dbReference>
<dbReference type="InterPro" id="IPR014001">
    <property type="entry name" value="Helicase_ATP-bd"/>
</dbReference>
<evidence type="ECO:0000259" key="16">
    <source>
        <dbReference type="PROSITE" id="PS51192"/>
    </source>
</evidence>
<dbReference type="InterPro" id="IPR001005">
    <property type="entry name" value="SANT/Myb"/>
</dbReference>
<feature type="region of interest" description="Disordered" evidence="14">
    <location>
        <begin position="1253"/>
        <end position="1280"/>
    </location>
</feature>
<dbReference type="PANTHER" id="PTHR45685:SF1">
    <property type="entry name" value="HELICASE SRCAP"/>
    <property type="match status" value="1"/>
</dbReference>
<feature type="region of interest" description="Disordered" evidence="14">
    <location>
        <begin position="182"/>
        <end position="251"/>
    </location>
</feature>
<feature type="region of interest" description="Disordered" evidence="14">
    <location>
        <begin position="472"/>
        <end position="607"/>
    </location>
</feature>
<evidence type="ECO:0000313" key="19">
    <source>
        <dbReference type="EMBL" id="JAW07450.1"/>
    </source>
</evidence>
<feature type="compositionally biased region" description="Polar residues" evidence="14">
    <location>
        <begin position="234"/>
        <end position="250"/>
    </location>
</feature>
<dbReference type="InterPro" id="IPR014012">
    <property type="entry name" value="HSA_dom"/>
</dbReference>
<evidence type="ECO:0000256" key="6">
    <source>
        <dbReference type="ARBA" id="ARBA00022806"/>
    </source>
</evidence>
<dbReference type="InterPro" id="IPR000330">
    <property type="entry name" value="SNF2_N"/>
</dbReference>
<dbReference type="Pfam" id="PF00176">
    <property type="entry name" value="SNF2-rel_dom"/>
    <property type="match status" value="1"/>
</dbReference>
<evidence type="ECO:0000259" key="18">
    <source>
        <dbReference type="PROSITE" id="PS51204"/>
    </source>
</evidence>
<dbReference type="PROSITE" id="PS51194">
    <property type="entry name" value="HELICASE_CTER"/>
    <property type="match status" value="1"/>
</dbReference>
<feature type="coiled-coil region" evidence="13">
    <location>
        <begin position="1683"/>
        <end position="1791"/>
    </location>
</feature>
<dbReference type="Gene3D" id="3.40.50.10810">
    <property type="entry name" value="Tandem AAA-ATPase domain"/>
    <property type="match status" value="1"/>
</dbReference>
<organism evidence="19">
    <name type="scientific">Panstrongylus lignarius</name>
    <dbReference type="NCBI Taxonomy" id="156445"/>
    <lineage>
        <taxon>Eukaryota</taxon>
        <taxon>Metazoa</taxon>
        <taxon>Ecdysozoa</taxon>
        <taxon>Arthropoda</taxon>
        <taxon>Hexapoda</taxon>
        <taxon>Insecta</taxon>
        <taxon>Pterygota</taxon>
        <taxon>Neoptera</taxon>
        <taxon>Paraneoptera</taxon>
        <taxon>Hemiptera</taxon>
        <taxon>Heteroptera</taxon>
        <taxon>Panheteroptera</taxon>
        <taxon>Cimicomorpha</taxon>
        <taxon>Reduviidae</taxon>
        <taxon>Triatominae</taxon>
        <taxon>Panstrongylus</taxon>
    </lineage>
</organism>
<dbReference type="SMART" id="SM00487">
    <property type="entry name" value="DEXDc"/>
    <property type="match status" value="1"/>
</dbReference>
<dbReference type="GO" id="GO:0006338">
    <property type="term" value="P:chromatin remodeling"/>
    <property type="evidence" value="ECO:0007669"/>
    <property type="project" value="TreeGrafter"/>
</dbReference>
<dbReference type="Gene3D" id="3.40.50.300">
    <property type="entry name" value="P-loop containing nucleotide triphosphate hydrolases"/>
    <property type="match status" value="1"/>
</dbReference>
<feature type="compositionally biased region" description="Polar residues" evidence="14">
    <location>
        <begin position="182"/>
        <end position="206"/>
    </location>
</feature>
<proteinExistence type="inferred from homology"/>
<dbReference type="PANTHER" id="PTHR45685">
    <property type="entry name" value="HELICASE SRCAP-RELATED"/>
    <property type="match status" value="1"/>
</dbReference>
<accession>A0A224XG66</accession>
<feature type="domain" description="HSA" evidence="18">
    <location>
        <begin position="279"/>
        <end position="351"/>
    </location>
</feature>
<dbReference type="SMART" id="SM00573">
    <property type="entry name" value="HSA"/>
    <property type="match status" value="1"/>
</dbReference>
<feature type="domain" description="Helicase ATP-binding" evidence="16">
    <location>
        <begin position="672"/>
        <end position="837"/>
    </location>
</feature>
<dbReference type="GO" id="GO:0000812">
    <property type="term" value="C:Swr1 complex"/>
    <property type="evidence" value="ECO:0007669"/>
    <property type="project" value="TreeGrafter"/>
</dbReference>
<dbReference type="CDD" id="cd18793">
    <property type="entry name" value="SF2_C_SNF"/>
    <property type="match status" value="1"/>
</dbReference>
<evidence type="ECO:0000259" key="17">
    <source>
        <dbReference type="PROSITE" id="PS51194"/>
    </source>
</evidence>
<keyword evidence="3" id="KW-0597">Phosphoprotein</keyword>
<keyword evidence="5" id="KW-0378">Hydrolase</keyword>
<dbReference type="SMART" id="SM00490">
    <property type="entry name" value="HELICc"/>
    <property type="match status" value="1"/>
</dbReference>
<evidence type="ECO:0000256" key="9">
    <source>
        <dbReference type="ARBA" id="ARBA00023015"/>
    </source>
</evidence>
<evidence type="ECO:0000256" key="1">
    <source>
        <dbReference type="ARBA" id="ARBA00004123"/>
    </source>
</evidence>
<feature type="region of interest" description="Disordered" evidence="14">
    <location>
        <begin position="2046"/>
        <end position="2066"/>
    </location>
</feature>
<feature type="compositionally biased region" description="Acidic residues" evidence="14">
    <location>
        <begin position="570"/>
        <end position="606"/>
    </location>
</feature>
<keyword evidence="12" id="KW-0539">Nucleus</keyword>
<dbReference type="InterPro" id="IPR001650">
    <property type="entry name" value="Helicase_C-like"/>
</dbReference>
<comment type="subcellular location">
    <subcellularLocation>
        <location evidence="1">Nucleus</location>
    </subcellularLocation>
</comment>
<dbReference type="GO" id="GO:0042393">
    <property type="term" value="F:histone binding"/>
    <property type="evidence" value="ECO:0007669"/>
    <property type="project" value="TreeGrafter"/>
</dbReference>
<comment type="similarity">
    <text evidence="2">Belongs to the SNF2/RAD54 helicase family. SWR1 subfamily.</text>
</comment>
<dbReference type="InterPro" id="IPR050520">
    <property type="entry name" value="INO80/SWR1_helicase"/>
</dbReference>
<name>A0A224XG66_9HEMI</name>
<dbReference type="GO" id="GO:0005524">
    <property type="term" value="F:ATP binding"/>
    <property type="evidence" value="ECO:0007669"/>
    <property type="project" value="UniProtKB-KW"/>
</dbReference>
<dbReference type="InterPro" id="IPR038718">
    <property type="entry name" value="SNF2-like_sf"/>
</dbReference>
<keyword evidence="10" id="KW-0238">DNA-binding</keyword>
<evidence type="ECO:0000256" key="10">
    <source>
        <dbReference type="ARBA" id="ARBA00023125"/>
    </source>
</evidence>
<dbReference type="SUPFAM" id="SSF52540">
    <property type="entry name" value="P-loop containing nucleoside triphosphate hydrolases"/>
    <property type="match status" value="3"/>
</dbReference>
<dbReference type="InterPro" id="IPR027417">
    <property type="entry name" value="P-loop_NTPase"/>
</dbReference>
<evidence type="ECO:0000256" key="2">
    <source>
        <dbReference type="ARBA" id="ARBA00009220"/>
    </source>
</evidence>
<evidence type="ECO:0000256" key="12">
    <source>
        <dbReference type="ARBA" id="ARBA00023242"/>
    </source>
</evidence>
<dbReference type="InterPro" id="IPR049730">
    <property type="entry name" value="SNF2/RAD54-like_C"/>
</dbReference>
<feature type="compositionally biased region" description="Acidic residues" evidence="14">
    <location>
        <begin position="496"/>
        <end position="509"/>
    </location>
</feature>
<dbReference type="PROSITE" id="PS50090">
    <property type="entry name" value="MYB_LIKE"/>
    <property type="match status" value="1"/>
</dbReference>
<feature type="compositionally biased region" description="Acidic residues" evidence="14">
    <location>
        <begin position="421"/>
        <end position="433"/>
    </location>
</feature>
<sequence>MSDTRLGLGKPAHQKSLSASSQLLPLVPVPIHHQTSSGMTRLAPVSQGGRIPIRSPSQSGVLDSSMMATLLANQTNSHPNLVNTLNSPGVRKRKALTEDYVILRRKVTENHYIRLQRLQTMFAEQSAFLCFLQANGQLTDFNTWRSRLPATPLNNFFQSNKLNPQDENEDLFQVLQNRSNNFHLPSGLPNRSSQGVSESSRGPSDFSSKKESLPSGLSSVASNVPSPSPLKTGSPHNLTSNENSVSSQEQIVERAKQEAYVMQRIGELQKDGLWAEKRLPKLHELPRAKAHWDYLIEEMMWLAADFAQERKWKKAAAKKCARMVQKHFQEKEALAQKAVKAQEMQLKRIAGFIAREVKQFWSNVEKLVEFKQQTRLEEKRKKALDQHLSFIVDQTEKYSSLVAESMNTSRPTSPRHHSDVEFEPEGSSDDDEETIAKEEALSAANKEAVSEEIDALKRESELPLEDLLSNYLSKRDKLDIQSNDSNDEEFKASDNDSNDDEETIQEQEQLEGSADHEEEINDLKAEGEMSLEQLRMKYLPPESSGAAYYEKGMRKNGTSERNDDCKLVEEEVELDENDGDGEDAEFEEDSEDDVLEDSSDNEQEEDSVLKTLLNDATSDEQKDKEINDVAAIAQSLQPKGNTLSSTSVVTKVPFLLKHPLREYQHIGLDWLVTMYGRKLNGILADEMGLGKTIQTIALLGHLACEKGNWGPHLIVVPTSVMLNWEMEFKKWCPAFKILTYYGSQKERKLKRSGWTKPNAFHICITSYKLVIQDHQSFRRKKWKYLILDEAQNIKNFKSQRWQLLLNFQTQRRLLLTGTPLQNNLMELWSLMHFLMPDVFESHREFKEWFSNPVTGMIEGNSEYNETIIKRLHKVLRPFLLRRLKSEVETQMPKKYEHIIMCRLSNRQRYLYDDFMSRAKTKETLATGNLLSVINVLMQLRKVCNHPNLFEVRPTVSPFQMEGLTFSIPSLVWAVMDYDPFKHIDMTSLNLRMVEFEKWLLAFVAHRIRKFKLSPHAIKTIDDALPEPPPCPRGRVKINIKKKVPLQPTQVSTAQVRPTVVQVAGNNHRFITSLPATKVGTSPLIKTIVGQNSNQGVTFRLANPTSQMPNYVQLVQQPGGGVKAISVTSLANAGQVVKATVAASSDSSTTTTPVTRLVPQFAQLVTTAGGRQIVLSSQQVITSQGGGTTVMTSSGQRLTVVSKSSGANVAKLVTSPAVAQLNTARPVVRVPPLNVSSVQTTQQNCVVISGSTTPTPSTVTTGESTATTVTTTTSSTSTGVNSVSIPTKNTITTRQTVNNAAARSKAEENSSLIIKDPNLEERRKQRRQEKLALIAKLNEIRCRALPVYGIDLVSALTINKGPSKLEWSYSGYVHCKHAKNNDPTNYWTETEALRETIYSAEERVAQLSEIFSRFVLYVPAVAAPQPRLHVPHPAPSKLLEEQQREVMLEAHLKPKFRLLHPISSAMSTQFPHPRLIQYDCGKLQSLDRLLRRLKSEHHRVLIFTQMTRMLDVLEAFLNYHGHIYLRLDGTTKVDQRQALMERFNADKRIFCFILSTRSGGVGINLTGADTVIFYDSDWNPTMDAQAQDRCHRIGQTRDVHIYRLVSEKTVEENILKKANQKRMLGDVAIEGGNFTTAYFKSSTIQDLFNVDTSENDATRRMSEVLHRDAEKKSSCESSSVSANIMDEKNSIGALESALAQVEDETDVAAAKVAKAEAAAELAEFDENIPLETQDGQELSKVEQELNALMQQLSGVEKYAMRFMEETESLWSAEQLAAAEAEIEQQKREWEQGRLAALRIDQDEHTKDGQLDSTADINDDSITYSGLDARNQIWLSDDGRDVMPMWCPPTPPQDDSDVYIDHALGLLYQQNIMNEAQLPPVFVKKDRKRNRVEANLPEGARGTVPPVKVRQREDTLMHAPRSLFDRPSPALIKMRQELRLQRYRGLMRPAVQNMLKPQLPVKPLPEPEHVPDWVIQEDWTILQAIQQIQELTLNLVVLSPAHTPNWDMVADMVNLTSRTYRSPKQCKNRYESVIIPREEGKLIFDSPRKQKKTKTLYKPPPMKSGRPLRTSQLYQQDNNSSMTQVMNSRFDAIRSVSNRRAPTVKPLLVDPAMKNPKHAEVLSECAIDYDKPLSPIEVASRRADRIAKEKQALSQQSTANDAQYVLKLQQQQHSKVTQTALATSIANGAAVANVTTTVQASSARNSQSTAHLQDVGSGTATALRGVISSPTSASNNTNIQRSPTANLVSVQTSPSASSVKGTKTISAPQIVYQRQQHIQLKQQQLRVIQSRTPTSPGQKVSVAVTASSPTQRIQQVKSGGVTRTVSETEMIALLKRQQTKVSSPSAAAQLTSAQILAQAGLQAQQTSSNAGLGQVATLVKTVPANSLPVTGLTLPQMRAALGSSIKAGTVTPQQIRQLSLQQQIIAQHRKLPQQKVTQIGQVSTKTGATAQLIVQSQKSLPTSVTMQQIQQVIRQVQPQHVVPAAQCSATQVTHNAFAKAAGSSPQARVIPVSASQQSIKQAIQVVSASSNTSPSTAGNAARSTSTVTIDSSGRATQTSLSAGTIKATTSTQQAILTQVTNKQTYLAVRDKITRVQNVFLFNQ</sequence>
<dbReference type="GO" id="GO:0010468">
    <property type="term" value="P:regulation of gene expression"/>
    <property type="evidence" value="ECO:0007669"/>
    <property type="project" value="UniProtKB-ARBA"/>
</dbReference>
<feature type="compositionally biased region" description="Basic and acidic residues" evidence="14">
    <location>
        <begin position="551"/>
        <end position="569"/>
    </location>
</feature>
<keyword evidence="13" id="KW-0175">Coiled coil</keyword>
<evidence type="ECO:0000256" key="14">
    <source>
        <dbReference type="SAM" id="MobiDB-lite"/>
    </source>
</evidence>
<evidence type="ECO:0000256" key="8">
    <source>
        <dbReference type="ARBA" id="ARBA00022853"/>
    </source>
</evidence>
<dbReference type="EMBL" id="GFTR01008976">
    <property type="protein sequence ID" value="JAW07450.1"/>
    <property type="molecule type" value="Transcribed_RNA"/>
</dbReference>
<keyword evidence="7" id="KW-0067">ATP-binding</keyword>
<dbReference type="PROSITE" id="PS51204">
    <property type="entry name" value="HSA"/>
    <property type="match status" value="1"/>
</dbReference>
<dbReference type="Gene3D" id="1.20.120.850">
    <property type="entry name" value="SWI2/SNF2 ATPases, N-terminal domain"/>
    <property type="match status" value="1"/>
</dbReference>
<keyword evidence="11" id="KW-0804">Transcription</keyword>
<evidence type="ECO:0000256" key="11">
    <source>
        <dbReference type="ARBA" id="ARBA00023163"/>
    </source>
</evidence>
<dbReference type="Pfam" id="PF07529">
    <property type="entry name" value="HSA"/>
    <property type="match status" value="1"/>
</dbReference>
<dbReference type="GO" id="GO:0016887">
    <property type="term" value="F:ATP hydrolysis activity"/>
    <property type="evidence" value="ECO:0007669"/>
    <property type="project" value="TreeGrafter"/>
</dbReference>
<feature type="domain" description="Myb-like" evidence="15">
    <location>
        <begin position="1971"/>
        <end position="2032"/>
    </location>
</feature>
<keyword evidence="9" id="KW-0805">Transcription regulation</keyword>
<dbReference type="GO" id="GO:0004386">
    <property type="term" value="F:helicase activity"/>
    <property type="evidence" value="ECO:0007669"/>
    <property type="project" value="UniProtKB-KW"/>
</dbReference>
<dbReference type="FunFam" id="1.20.120.850:FF:000012">
    <property type="entry name" value="protein PHOTOPERIOD-INDEPENDENT EARLY FLOWERING 1 isoform X3"/>
    <property type="match status" value="1"/>
</dbReference>
<evidence type="ECO:0000256" key="7">
    <source>
        <dbReference type="ARBA" id="ARBA00022840"/>
    </source>
</evidence>
<reference evidence="19" key="1">
    <citation type="journal article" date="2018" name="PLoS Negl. Trop. Dis.">
        <title>An insight into the salivary gland and fat body transcriptome of Panstrongylus lignarius (Hemiptera: Heteroptera), the main vector of Chagas disease in Peru.</title>
        <authorList>
            <person name="Nevoa J.C."/>
            <person name="Mendes M.T."/>
            <person name="da Silva M.V."/>
            <person name="Soares S.C."/>
            <person name="Oliveira C.J.F."/>
            <person name="Ribeiro J.M.C."/>
        </authorList>
    </citation>
    <scope>NUCLEOTIDE SEQUENCE</scope>
</reference>
<evidence type="ECO:0000259" key="15">
    <source>
        <dbReference type="PROSITE" id="PS50090"/>
    </source>
</evidence>
<feature type="region of interest" description="Disordered" evidence="14">
    <location>
        <begin position="2528"/>
        <end position="2551"/>
    </location>
</feature>
<evidence type="ECO:0000256" key="5">
    <source>
        <dbReference type="ARBA" id="ARBA00022801"/>
    </source>
</evidence>
<dbReference type="FunFam" id="3.40.50.10810:FF:000005">
    <property type="entry name" value="Photoperiod-independent early flowering 1"/>
    <property type="match status" value="1"/>
</dbReference>
<dbReference type="GO" id="GO:0140096">
    <property type="term" value="F:catalytic activity, acting on a protein"/>
    <property type="evidence" value="ECO:0007669"/>
    <property type="project" value="UniProtKB-ARBA"/>
</dbReference>
<feature type="region of interest" description="Disordered" evidence="14">
    <location>
        <begin position="403"/>
        <end position="433"/>
    </location>
</feature>
<evidence type="ECO:0000256" key="4">
    <source>
        <dbReference type="ARBA" id="ARBA00022741"/>
    </source>
</evidence>
<keyword evidence="4" id="KW-0547">Nucleotide-binding</keyword>